<proteinExistence type="predicted"/>
<protein>
    <submittedName>
        <fullName evidence="1">Uncharacterized protein</fullName>
    </submittedName>
</protein>
<dbReference type="HOGENOM" id="CLU_3214812_0_0_3"/>
<organism evidence="1 2">
    <name type="scientific">Coleofasciculus chthonoplastes PCC 7420</name>
    <dbReference type="NCBI Taxonomy" id="118168"/>
    <lineage>
        <taxon>Bacteria</taxon>
        <taxon>Bacillati</taxon>
        <taxon>Cyanobacteriota</taxon>
        <taxon>Cyanophyceae</taxon>
        <taxon>Coleofasciculales</taxon>
        <taxon>Coleofasciculaceae</taxon>
        <taxon>Coleofasciculus</taxon>
    </lineage>
</organism>
<evidence type="ECO:0000313" key="1">
    <source>
        <dbReference type="EMBL" id="EDX74001.1"/>
    </source>
</evidence>
<dbReference type="Proteomes" id="UP000003835">
    <property type="component" value="Unassembled WGS sequence"/>
</dbReference>
<keyword evidence="2" id="KW-1185">Reference proteome</keyword>
<evidence type="ECO:0000313" key="2">
    <source>
        <dbReference type="Proteomes" id="UP000003835"/>
    </source>
</evidence>
<sequence length="44" mass="4940">MSLEQVVLEGYHRSTLTICQWSGVNTVKDFSGNIIEFTCKSGFL</sequence>
<reference evidence="1 2" key="1">
    <citation type="submission" date="2008-07" db="EMBL/GenBank/DDBJ databases">
        <authorList>
            <person name="Tandeau de Marsac N."/>
            <person name="Ferriera S."/>
            <person name="Johnson J."/>
            <person name="Kravitz S."/>
            <person name="Beeson K."/>
            <person name="Sutton G."/>
            <person name="Rogers Y.-H."/>
            <person name="Friedman R."/>
            <person name="Frazier M."/>
            <person name="Venter J.C."/>
        </authorList>
    </citation>
    <scope>NUCLEOTIDE SEQUENCE [LARGE SCALE GENOMIC DNA]</scope>
    <source>
        <strain evidence="1 2">PCC 7420</strain>
    </source>
</reference>
<dbReference type="AlphaFoldDB" id="B4VW28"/>
<dbReference type="EMBL" id="DS989855">
    <property type="protein sequence ID" value="EDX74001.1"/>
    <property type="molecule type" value="Genomic_DNA"/>
</dbReference>
<accession>B4VW28</accession>
<gene>
    <name evidence="1" type="ORF">MC7420_5881</name>
</gene>
<name>B4VW28_9CYAN</name>